<dbReference type="InterPro" id="IPR001242">
    <property type="entry name" value="Condensation_dom"/>
</dbReference>
<dbReference type="Gene3D" id="1.10.1200.10">
    <property type="entry name" value="ACP-like"/>
    <property type="match status" value="1"/>
</dbReference>
<dbReference type="EMBL" id="QOIL01000020">
    <property type="protein sequence ID" value="RCG26202.1"/>
    <property type="molecule type" value="Genomic_DNA"/>
</dbReference>
<dbReference type="AlphaFoldDB" id="A0A367F8M6"/>
<feature type="domain" description="Carrier" evidence="2">
    <location>
        <begin position="2"/>
        <end position="77"/>
    </location>
</feature>
<dbReference type="PANTHER" id="PTHR45527:SF1">
    <property type="entry name" value="FATTY ACID SYNTHASE"/>
    <property type="match status" value="1"/>
</dbReference>
<dbReference type="InterPro" id="IPR036736">
    <property type="entry name" value="ACP-like_sf"/>
</dbReference>
<evidence type="ECO:0000313" key="3">
    <source>
        <dbReference type="EMBL" id="RCG26202.1"/>
    </source>
</evidence>
<name>A0A367F8M6_9ACTN</name>
<dbReference type="FunFam" id="3.30.559.10:FF:000012">
    <property type="entry name" value="Non-ribosomal peptide synthetase"/>
    <property type="match status" value="1"/>
</dbReference>
<dbReference type="GO" id="GO:0043041">
    <property type="term" value="P:amino acid activation for nonribosomal peptide biosynthetic process"/>
    <property type="evidence" value="ECO:0007669"/>
    <property type="project" value="TreeGrafter"/>
</dbReference>
<evidence type="ECO:0000313" key="4">
    <source>
        <dbReference type="Proteomes" id="UP000253094"/>
    </source>
</evidence>
<evidence type="ECO:0000256" key="1">
    <source>
        <dbReference type="ARBA" id="ARBA00001957"/>
    </source>
</evidence>
<evidence type="ECO:0000259" key="2">
    <source>
        <dbReference type="PROSITE" id="PS50075"/>
    </source>
</evidence>
<comment type="cofactor">
    <cofactor evidence="1">
        <name>pantetheine 4'-phosphate</name>
        <dbReference type="ChEBI" id="CHEBI:47942"/>
    </cofactor>
</comment>
<dbReference type="RefSeq" id="WP_114032240.1">
    <property type="nucleotide sequence ID" value="NZ_QOIL01000020.1"/>
</dbReference>
<dbReference type="GO" id="GO:0044550">
    <property type="term" value="P:secondary metabolite biosynthetic process"/>
    <property type="evidence" value="ECO:0007669"/>
    <property type="project" value="TreeGrafter"/>
</dbReference>
<organism evidence="3 4">
    <name type="scientific">Sphaerisporangium album</name>
    <dbReference type="NCBI Taxonomy" id="509200"/>
    <lineage>
        <taxon>Bacteria</taxon>
        <taxon>Bacillati</taxon>
        <taxon>Actinomycetota</taxon>
        <taxon>Actinomycetes</taxon>
        <taxon>Streptosporangiales</taxon>
        <taxon>Streptosporangiaceae</taxon>
        <taxon>Sphaerisporangium</taxon>
    </lineage>
</organism>
<dbReference type="Gene3D" id="3.30.559.30">
    <property type="entry name" value="Nonribosomal peptide synthetase, condensation domain"/>
    <property type="match status" value="1"/>
</dbReference>
<gene>
    <name evidence="3" type="ORF">DQ384_29980</name>
</gene>
<dbReference type="SUPFAM" id="SSF47336">
    <property type="entry name" value="ACP-like"/>
    <property type="match status" value="1"/>
</dbReference>
<dbReference type="Pfam" id="PF00668">
    <property type="entry name" value="Condensation"/>
    <property type="match status" value="1"/>
</dbReference>
<dbReference type="SUPFAM" id="SSF52777">
    <property type="entry name" value="CoA-dependent acyltransferases"/>
    <property type="match status" value="2"/>
</dbReference>
<dbReference type="PROSITE" id="PS50075">
    <property type="entry name" value="CARRIER"/>
    <property type="match status" value="1"/>
</dbReference>
<dbReference type="GO" id="GO:0008610">
    <property type="term" value="P:lipid biosynthetic process"/>
    <property type="evidence" value="ECO:0007669"/>
    <property type="project" value="UniProtKB-ARBA"/>
</dbReference>
<protein>
    <recommendedName>
        <fullName evidence="2">Carrier domain-containing protein</fullName>
    </recommendedName>
</protein>
<dbReference type="CDD" id="cd19531">
    <property type="entry name" value="LCL_NRPS-like"/>
    <property type="match status" value="1"/>
</dbReference>
<proteinExistence type="predicted"/>
<reference evidence="3 4" key="1">
    <citation type="submission" date="2018-06" db="EMBL/GenBank/DDBJ databases">
        <title>Sphaerisporangium craniellae sp. nov., isolated from a marine sponge in the South China Sea.</title>
        <authorList>
            <person name="Li L."/>
        </authorList>
    </citation>
    <scope>NUCLEOTIDE SEQUENCE [LARGE SCALE GENOMIC DNA]</scope>
    <source>
        <strain evidence="3 4">CCTCC AA 208026</strain>
    </source>
</reference>
<dbReference type="Gene3D" id="3.30.559.10">
    <property type="entry name" value="Chloramphenicol acetyltransferase-like domain"/>
    <property type="match status" value="1"/>
</dbReference>
<dbReference type="GO" id="GO:0003824">
    <property type="term" value="F:catalytic activity"/>
    <property type="evidence" value="ECO:0007669"/>
    <property type="project" value="InterPro"/>
</dbReference>
<keyword evidence="4" id="KW-1185">Reference proteome</keyword>
<dbReference type="Pfam" id="PF00550">
    <property type="entry name" value="PP-binding"/>
    <property type="match status" value="1"/>
</dbReference>
<dbReference type="OrthoDB" id="3802848at2"/>
<dbReference type="InterPro" id="IPR023213">
    <property type="entry name" value="CAT-like_dom_sf"/>
</dbReference>
<dbReference type="GO" id="GO:0005829">
    <property type="term" value="C:cytosol"/>
    <property type="evidence" value="ECO:0007669"/>
    <property type="project" value="TreeGrafter"/>
</dbReference>
<dbReference type="Proteomes" id="UP000253094">
    <property type="component" value="Unassembled WGS sequence"/>
</dbReference>
<dbReference type="PANTHER" id="PTHR45527">
    <property type="entry name" value="NONRIBOSOMAL PEPTIDE SYNTHETASE"/>
    <property type="match status" value="1"/>
</dbReference>
<dbReference type="InterPro" id="IPR009081">
    <property type="entry name" value="PP-bd_ACP"/>
</dbReference>
<sequence length="543" mass="58576">MTPMGFVEEELAELWRGLLGVTGVTMDARFTDLGGDVRAAERLASLVREALGVEVSAREMLEAGDLGEMARRVRAAMEPPPAPVAAARTREGPPPLSFAQQRMWFMQQIDPGTTLYNVPAILHLRGALDRAALERALDRLVGRHESLRTSFPAPGGRPHQRVAPASGLRLEWTDLTGHAEPEGEAARVAAEEAALPFDLAAAPPLRARLVRLAPGEHRLLVTFHHIVVDGWSLDVAFRELAALYGAEVAGAEPRLPAAPQYPDYAVWQREWLRDDVLAGLVDHWRGVLGEDPVALEVPTDRPRPAAPRYRGALATRAIDPALVRRLRGFGARERATPAMTTLAGFAVLLAGWAGVTDVTVGSPVAGRTRPELQDMVGCLINMVPVRVGLAGDPGFRDVTARVRAAVVDASAHQDLPFDKLVEALVPPGRRRGFAPVFRVMFSYLKEPPPLAFAGLERAVLDRQGPQGTAKYDLSLYAEESGEGLALTLEYDTDLFEPRTPAALLAAYEATLAGAAADPDTPLSRLAAIGSGVPRTERSAYVDR</sequence>
<comment type="caution">
    <text evidence="3">The sequence shown here is derived from an EMBL/GenBank/DDBJ whole genome shotgun (WGS) entry which is preliminary data.</text>
</comment>
<accession>A0A367F8M6</accession>
<dbReference type="GO" id="GO:0031177">
    <property type="term" value="F:phosphopantetheine binding"/>
    <property type="evidence" value="ECO:0007669"/>
    <property type="project" value="TreeGrafter"/>
</dbReference>